<name>A0ABW7GFM6_9BURK</name>
<keyword evidence="3" id="KW-1185">Reference proteome</keyword>
<evidence type="ECO:0000313" key="2">
    <source>
        <dbReference type="EMBL" id="MFG6460743.1"/>
    </source>
</evidence>
<dbReference type="Gene3D" id="1.10.10.10">
    <property type="entry name" value="Winged helix-like DNA-binding domain superfamily/Winged helix DNA-binding domain"/>
    <property type="match status" value="1"/>
</dbReference>
<reference evidence="2 3" key="1">
    <citation type="submission" date="2024-08" db="EMBL/GenBank/DDBJ databases">
        <authorList>
            <person name="Lu H."/>
        </authorList>
    </citation>
    <scope>NUCLEOTIDE SEQUENCE [LARGE SCALE GENOMIC DNA]</scope>
    <source>
        <strain evidence="2 3">DXS20W</strain>
    </source>
</reference>
<comment type="caution">
    <text evidence="2">The sequence shown here is derived from an EMBL/GenBank/DDBJ whole genome shotgun (WGS) entry which is preliminary data.</text>
</comment>
<gene>
    <name evidence="2" type="ORF">ACG04Q_04100</name>
</gene>
<sequence length="59" mass="6417">MLEAAGQQVVGKTPPLSPKSVDTYRSRLMKKLGINDIAGLVKWAIRGRSSWMTADGECP</sequence>
<evidence type="ECO:0000313" key="3">
    <source>
        <dbReference type="Proteomes" id="UP001606302"/>
    </source>
</evidence>
<evidence type="ECO:0000256" key="1">
    <source>
        <dbReference type="SAM" id="MobiDB-lite"/>
    </source>
</evidence>
<organism evidence="2 3">
    <name type="scientific">Pelomonas lactea</name>
    <dbReference type="NCBI Taxonomy" id="3299030"/>
    <lineage>
        <taxon>Bacteria</taxon>
        <taxon>Pseudomonadati</taxon>
        <taxon>Pseudomonadota</taxon>
        <taxon>Betaproteobacteria</taxon>
        <taxon>Burkholderiales</taxon>
        <taxon>Sphaerotilaceae</taxon>
        <taxon>Roseateles</taxon>
    </lineage>
</organism>
<protein>
    <recommendedName>
        <fullName evidence="4">HTH luxR-type domain-containing protein</fullName>
    </recommendedName>
</protein>
<feature type="region of interest" description="Disordered" evidence="1">
    <location>
        <begin position="1"/>
        <end position="20"/>
    </location>
</feature>
<accession>A0ABW7GFM6</accession>
<dbReference type="InterPro" id="IPR016032">
    <property type="entry name" value="Sig_transdc_resp-reg_C-effctor"/>
</dbReference>
<evidence type="ECO:0008006" key="4">
    <source>
        <dbReference type="Google" id="ProtNLM"/>
    </source>
</evidence>
<dbReference type="EMBL" id="JBIGHX010000001">
    <property type="protein sequence ID" value="MFG6460743.1"/>
    <property type="molecule type" value="Genomic_DNA"/>
</dbReference>
<dbReference type="RefSeq" id="WP_394509558.1">
    <property type="nucleotide sequence ID" value="NZ_JBIGHX010000001.1"/>
</dbReference>
<dbReference type="Proteomes" id="UP001606302">
    <property type="component" value="Unassembled WGS sequence"/>
</dbReference>
<dbReference type="SUPFAM" id="SSF46894">
    <property type="entry name" value="C-terminal effector domain of the bipartite response regulators"/>
    <property type="match status" value="1"/>
</dbReference>
<proteinExistence type="predicted"/>
<dbReference type="InterPro" id="IPR036388">
    <property type="entry name" value="WH-like_DNA-bd_sf"/>
</dbReference>